<keyword evidence="2" id="KW-1185">Reference proteome</keyword>
<dbReference type="GeneID" id="3865199"/>
<evidence type="ECO:0000313" key="1">
    <source>
        <dbReference type="EMBL" id="CAI75312.1"/>
    </source>
</evidence>
<dbReference type="EMBL" id="CR940352">
    <property type="protein sequence ID" value="CAI75312.1"/>
    <property type="molecule type" value="Genomic_DNA"/>
</dbReference>
<dbReference type="OrthoDB" id="2121828at2759"/>
<sequence>MSGNYYRSRSNSPQRDWKYRNKYFDNHNNKTFPKDNNFKRYKTYKDDLRGLNFEDPRYRRGQSPYDKVRKFRTPDYSTSDPNYNPTPPEPNLTYIPHEPGLTYIPPEPKQFTIPPEPSQFTIAPEPGQFTNPPEPKHFNPSDDPISYIPIPKDENTETTLTKISEDKPNEWNGFPFPKPYKDLKKYFDPMPKMGTEFPPNLYFPVDGTKIRRYKAYKPYNDPLKRFIDADELSNALRVTMFREYEFFKNKLEVSNLLINFFQMARINVQMSSLIP</sequence>
<reference evidence="1 2" key="1">
    <citation type="journal article" date="2005" name="Science">
        <title>Genome of the host-cell transforming parasite Theileria annulata compared with T. parva.</title>
        <authorList>
            <person name="Pain A."/>
            <person name="Renauld H."/>
            <person name="Berriman M."/>
            <person name="Murphy L."/>
            <person name="Yeats C.A."/>
            <person name="Weir W."/>
            <person name="Kerhornou A."/>
            <person name="Aslett M."/>
            <person name="Bishop R."/>
            <person name="Bouchier C."/>
            <person name="Cochet M."/>
            <person name="Coulson R.M.R."/>
            <person name="Cronin A."/>
            <person name="de Villiers E.P."/>
            <person name="Fraser A."/>
            <person name="Fosker N."/>
            <person name="Gardner M."/>
            <person name="Goble A."/>
            <person name="Griffiths-Jones S."/>
            <person name="Harris D.E."/>
            <person name="Katzer F."/>
            <person name="Larke N."/>
            <person name="Lord A."/>
            <person name="Maser P."/>
            <person name="McKellar S."/>
            <person name="Mooney P."/>
            <person name="Morton F."/>
            <person name="Nene V."/>
            <person name="O'Neil S."/>
            <person name="Price C."/>
            <person name="Quail M.A."/>
            <person name="Rabbinowitsch E."/>
            <person name="Rawlings N.D."/>
            <person name="Rutter S."/>
            <person name="Saunders D."/>
            <person name="Seeger K."/>
            <person name="Shah T."/>
            <person name="Squares R."/>
            <person name="Squares S."/>
            <person name="Tivey A."/>
            <person name="Walker A.R."/>
            <person name="Woodward J."/>
            <person name="Dobbelaere D.A.E."/>
            <person name="Langsley G."/>
            <person name="Rajandream M.A."/>
            <person name="McKeever D."/>
            <person name="Shiels B."/>
            <person name="Tait A."/>
            <person name="Barrell B.G."/>
            <person name="Hall N."/>
        </authorList>
    </citation>
    <scope>NUCLEOTIDE SEQUENCE [LARGE SCALE GENOMIC DNA]</scope>
    <source>
        <strain evidence="2">Ankara</strain>
    </source>
</reference>
<dbReference type="RefSeq" id="XP_954788.1">
    <property type="nucleotide sequence ID" value="XM_949695.1"/>
</dbReference>
<accession>Q4UCY9</accession>
<gene>
    <name evidence="1" type="ORF">TA03265</name>
</gene>
<evidence type="ECO:0000313" key="2">
    <source>
        <dbReference type="Proteomes" id="UP000001950"/>
    </source>
</evidence>
<protein>
    <submittedName>
        <fullName evidence="1">Extensin (Proline-rich protein), putative</fullName>
    </submittedName>
</protein>
<dbReference type="InParanoid" id="Q4UCY9"/>
<dbReference type="eggNOG" id="ENOG502RWJE">
    <property type="taxonomic scope" value="Eukaryota"/>
</dbReference>
<dbReference type="OMA" id="FQMARIN"/>
<proteinExistence type="predicted"/>
<name>Q4UCY9_THEAN</name>
<organism evidence="1 2">
    <name type="scientific">Theileria annulata</name>
    <dbReference type="NCBI Taxonomy" id="5874"/>
    <lineage>
        <taxon>Eukaryota</taxon>
        <taxon>Sar</taxon>
        <taxon>Alveolata</taxon>
        <taxon>Apicomplexa</taxon>
        <taxon>Aconoidasida</taxon>
        <taxon>Piroplasmida</taxon>
        <taxon>Theileriidae</taxon>
        <taxon>Theileria</taxon>
    </lineage>
</organism>
<dbReference type="KEGG" id="tan:TA03265"/>
<dbReference type="Proteomes" id="UP000001950">
    <property type="component" value="Chromosome 3"/>
</dbReference>
<dbReference type="AlphaFoldDB" id="Q4UCY9"/>
<dbReference type="VEuPathDB" id="PiroplasmaDB:TA03265"/>